<dbReference type="InterPro" id="IPR028082">
    <property type="entry name" value="Peripla_BP_I"/>
</dbReference>
<name>A0A1G8DUJ7_9MICO</name>
<dbReference type="GO" id="GO:0000976">
    <property type="term" value="F:transcription cis-regulatory region binding"/>
    <property type="evidence" value="ECO:0007669"/>
    <property type="project" value="TreeGrafter"/>
</dbReference>
<keyword evidence="3" id="KW-0804">Transcription</keyword>
<dbReference type="PROSITE" id="PS00356">
    <property type="entry name" value="HTH_LACI_1"/>
    <property type="match status" value="1"/>
</dbReference>
<dbReference type="InterPro" id="IPR001761">
    <property type="entry name" value="Peripla_BP/Lac1_sug-bd_dom"/>
</dbReference>
<sequence>MSATLADVAAKAGVSRQTVSNAINTPRIVHPATLERVMAAVAELGYAPNLHARRLRTSSARTIGIRLERHDDGIHGVLLDRFLHAVTEQAAGVDRHVLVFTADDADAEVAQIRSLSQRSLADAFVLTSTDHRDRRVDALAEAGIPFVAFGRPWDDGSAPHSWVDVDGRAGTREATEASLATGDRVAFLGWPEGSGAGDERRGGWRDAMTAAGLEPDLDRAVHDDPAEAQAAAAELLAAGATSIVCASDTLALGAIGALSRADASVPVVGFDDTGVAAGLGFSSIDQNLGAVAAAVLELLHGEPAHRLVTPRLHRRANPRWGLPAQQSAHADGKDAS</sequence>
<feature type="region of interest" description="Disordered" evidence="4">
    <location>
        <begin position="317"/>
        <end position="336"/>
    </location>
</feature>
<dbReference type="CDD" id="cd01392">
    <property type="entry name" value="HTH_LacI"/>
    <property type="match status" value="1"/>
</dbReference>
<evidence type="ECO:0000313" key="6">
    <source>
        <dbReference type="EMBL" id="SDH61278.1"/>
    </source>
</evidence>
<dbReference type="STRING" id="399736.SAMN04489720_1780"/>
<dbReference type="PANTHER" id="PTHR30146:SF109">
    <property type="entry name" value="HTH-TYPE TRANSCRIPTIONAL REGULATOR GALS"/>
    <property type="match status" value="1"/>
</dbReference>
<accession>A0A1G8DUJ7</accession>
<dbReference type="AlphaFoldDB" id="A0A1G8DUJ7"/>
<dbReference type="SUPFAM" id="SSF47413">
    <property type="entry name" value="lambda repressor-like DNA-binding domains"/>
    <property type="match status" value="1"/>
</dbReference>
<dbReference type="EMBL" id="LT629695">
    <property type="protein sequence ID" value="SDH61278.1"/>
    <property type="molecule type" value="Genomic_DNA"/>
</dbReference>
<dbReference type="Pfam" id="PF00532">
    <property type="entry name" value="Peripla_BP_1"/>
    <property type="match status" value="1"/>
</dbReference>
<dbReference type="Proteomes" id="UP000198822">
    <property type="component" value="Chromosome I"/>
</dbReference>
<proteinExistence type="predicted"/>
<dbReference type="Gene3D" id="3.40.50.2300">
    <property type="match status" value="2"/>
</dbReference>
<keyword evidence="2 6" id="KW-0238">DNA-binding</keyword>
<organism evidence="6 7">
    <name type="scientific">Agrococcus jejuensis</name>
    <dbReference type="NCBI Taxonomy" id="399736"/>
    <lineage>
        <taxon>Bacteria</taxon>
        <taxon>Bacillati</taxon>
        <taxon>Actinomycetota</taxon>
        <taxon>Actinomycetes</taxon>
        <taxon>Micrococcales</taxon>
        <taxon>Microbacteriaceae</taxon>
        <taxon>Agrococcus</taxon>
    </lineage>
</organism>
<dbReference type="PROSITE" id="PS50932">
    <property type="entry name" value="HTH_LACI_2"/>
    <property type="match status" value="1"/>
</dbReference>
<dbReference type="Gene3D" id="1.10.260.40">
    <property type="entry name" value="lambda repressor-like DNA-binding domains"/>
    <property type="match status" value="1"/>
</dbReference>
<evidence type="ECO:0000313" key="7">
    <source>
        <dbReference type="Proteomes" id="UP000198822"/>
    </source>
</evidence>
<evidence type="ECO:0000256" key="3">
    <source>
        <dbReference type="ARBA" id="ARBA00023163"/>
    </source>
</evidence>
<feature type="domain" description="HTH lacI-type" evidence="5">
    <location>
        <begin position="3"/>
        <end position="57"/>
    </location>
</feature>
<dbReference type="Pfam" id="PF00356">
    <property type="entry name" value="LacI"/>
    <property type="match status" value="1"/>
</dbReference>
<keyword evidence="7" id="KW-1185">Reference proteome</keyword>
<evidence type="ECO:0000256" key="1">
    <source>
        <dbReference type="ARBA" id="ARBA00023015"/>
    </source>
</evidence>
<dbReference type="SUPFAM" id="SSF53822">
    <property type="entry name" value="Periplasmic binding protein-like I"/>
    <property type="match status" value="1"/>
</dbReference>
<protein>
    <submittedName>
        <fullName evidence="6">DNA-binding transcriptional regulator, LacI/PurR family</fullName>
    </submittedName>
</protein>
<evidence type="ECO:0000259" key="5">
    <source>
        <dbReference type="PROSITE" id="PS50932"/>
    </source>
</evidence>
<dbReference type="SMART" id="SM00354">
    <property type="entry name" value="HTH_LACI"/>
    <property type="match status" value="1"/>
</dbReference>
<gene>
    <name evidence="6" type="ORF">SAMN04489720_1780</name>
</gene>
<evidence type="ECO:0000256" key="4">
    <source>
        <dbReference type="SAM" id="MobiDB-lite"/>
    </source>
</evidence>
<evidence type="ECO:0000256" key="2">
    <source>
        <dbReference type="ARBA" id="ARBA00023125"/>
    </source>
</evidence>
<dbReference type="InterPro" id="IPR000843">
    <property type="entry name" value="HTH_LacI"/>
</dbReference>
<dbReference type="GO" id="GO:0003700">
    <property type="term" value="F:DNA-binding transcription factor activity"/>
    <property type="evidence" value="ECO:0007669"/>
    <property type="project" value="TreeGrafter"/>
</dbReference>
<keyword evidence="1" id="KW-0805">Transcription regulation</keyword>
<dbReference type="InterPro" id="IPR010982">
    <property type="entry name" value="Lambda_DNA-bd_dom_sf"/>
</dbReference>
<reference evidence="7" key="1">
    <citation type="submission" date="2016-10" db="EMBL/GenBank/DDBJ databases">
        <authorList>
            <person name="Varghese N."/>
            <person name="Submissions S."/>
        </authorList>
    </citation>
    <scope>NUCLEOTIDE SEQUENCE [LARGE SCALE GENOMIC DNA]</scope>
    <source>
        <strain evidence="7">DSM 22002</strain>
    </source>
</reference>
<dbReference type="PANTHER" id="PTHR30146">
    <property type="entry name" value="LACI-RELATED TRANSCRIPTIONAL REPRESSOR"/>
    <property type="match status" value="1"/>
</dbReference>
<dbReference type="RefSeq" id="WP_172802280.1">
    <property type="nucleotide sequence ID" value="NZ_LT629695.1"/>
</dbReference>